<sequence>MIMVEETSDGCVDEEERMVVEDVDSDDSDDEDDEVAGKHCVVAVCGSPVTEVVATGDNGSFTDGSCLGNQHSSVGGDEFQTASCDGSLPEKGEAGTISSPTNPNAACLNLISDMPMLSTVMEKNDSVVINTPLPSSSLAFQMGSNGKCLLNRGGKDVFFLGKC</sequence>
<evidence type="ECO:0000313" key="2">
    <source>
        <dbReference type="Proteomes" id="UP001055811"/>
    </source>
</evidence>
<dbReference type="Proteomes" id="UP001055811">
    <property type="component" value="Linkage Group LG07"/>
</dbReference>
<keyword evidence="2" id="KW-1185">Reference proteome</keyword>
<comment type="caution">
    <text evidence="1">The sequence shown here is derived from an EMBL/GenBank/DDBJ whole genome shotgun (WGS) entry which is preliminary data.</text>
</comment>
<evidence type="ECO:0000313" key="1">
    <source>
        <dbReference type="EMBL" id="KAI3708767.1"/>
    </source>
</evidence>
<dbReference type="EMBL" id="CM042015">
    <property type="protein sequence ID" value="KAI3708767.1"/>
    <property type="molecule type" value="Genomic_DNA"/>
</dbReference>
<gene>
    <name evidence="1" type="ORF">L2E82_38196</name>
</gene>
<proteinExistence type="predicted"/>
<reference evidence="2" key="1">
    <citation type="journal article" date="2022" name="Mol. Ecol. Resour.">
        <title>The genomes of chicory, endive, great burdock and yacon provide insights into Asteraceae palaeo-polyploidization history and plant inulin production.</title>
        <authorList>
            <person name="Fan W."/>
            <person name="Wang S."/>
            <person name="Wang H."/>
            <person name="Wang A."/>
            <person name="Jiang F."/>
            <person name="Liu H."/>
            <person name="Zhao H."/>
            <person name="Xu D."/>
            <person name="Zhang Y."/>
        </authorList>
    </citation>
    <scope>NUCLEOTIDE SEQUENCE [LARGE SCALE GENOMIC DNA]</scope>
    <source>
        <strain evidence="2">cv. Punajuju</strain>
    </source>
</reference>
<organism evidence="1 2">
    <name type="scientific">Cichorium intybus</name>
    <name type="common">Chicory</name>
    <dbReference type="NCBI Taxonomy" id="13427"/>
    <lineage>
        <taxon>Eukaryota</taxon>
        <taxon>Viridiplantae</taxon>
        <taxon>Streptophyta</taxon>
        <taxon>Embryophyta</taxon>
        <taxon>Tracheophyta</taxon>
        <taxon>Spermatophyta</taxon>
        <taxon>Magnoliopsida</taxon>
        <taxon>eudicotyledons</taxon>
        <taxon>Gunneridae</taxon>
        <taxon>Pentapetalae</taxon>
        <taxon>asterids</taxon>
        <taxon>campanulids</taxon>
        <taxon>Asterales</taxon>
        <taxon>Asteraceae</taxon>
        <taxon>Cichorioideae</taxon>
        <taxon>Cichorieae</taxon>
        <taxon>Cichoriinae</taxon>
        <taxon>Cichorium</taxon>
    </lineage>
</organism>
<name>A0ACB9AF38_CICIN</name>
<reference evidence="1 2" key="2">
    <citation type="journal article" date="2022" name="Mol. Ecol. Resour.">
        <title>The genomes of chicory, endive, great burdock and yacon provide insights into Asteraceae paleo-polyploidization history and plant inulin production.</title>
        <authorList>
            <person name="Fan W."/>
            <person name="Wang S."/>
            <person name="Wang H."/>
            <person name="Wang A."/>
            <person name="Jiang F."/>
            <person name="Liu H."/>
            <person name="Zhao H."/>
            <person name="Xu D."/>
            <person name="Zhang Y."/>
        </authorList>
    </citation>
    <scope>NUCLEOTIDE SEQUENCE [LARGE SCALE GENOMIC DNA]</scope>
    <source>
        <strain evidence="2">cv. Punajuju</strain>
        <tissue evidence="1">Leaves</tissue>
    </source>
</reference>
<protein>
    <submittedName>
        <fullName evidence="1">Uncharacterized protein</fullName>
    </submittedName>
</protein>
<accession>A0ACB9AF38</accession>